<feature type="region of interest" description="Disordered" evidence="1">
    <location>
        <begin position="21"/>
        <end position="44"/>
    </location>
</feature>
<evidence type="ECO:0000256" key="1">
    <source>
        <dbReference type="SAM" id="MobiDB-lite"/>
    </source>
</evidence>
<accession>A0ABY7DEN9</accession>
<name>A0ABY7DEN9_MYAAR</name>
<evidence type="ECO:0000313" key="4">
    <source>
        <dbReference type="Proteomes" id="UP001164746"/>
    </source>
</evidence>
<protein>
    <recommendedName>
        <fullName evidence="5">Agouti signaling protein</fullName>
    </recommendedName>
</protein>
<feature type="chain" id="PRO_5046447748" description="Agouti signaling protein" evidence="2">
    <location>
        <begin position="19"/>
        <end position="71"/>
    </location>
</feature>
<sequence length="71" mass="7824">MSPLVLFVVVSLVTTALAHPNHQVNQRKKTMPQKKPMKMPPQMPSLTSVKDSLYVLVVVSSPIQSVLLDPC</sequence>
<dbReference type="Proteomes" id="UP001164746">
    <property type="component" value="Chromosome 2"/>
</dbReference>
<feature type="compositionally biased region" description="Basic residues" evidence="1">
    <location>
        <begin position="25"/>
        <end position="37"/>
    </location>
</feature>
<dbReference type="EMBL" id="CP111013">
    <property type="protein sequence ID" value="WAQ96134.1"/>
    <property type="molecule type" value="Genomic_DNA"/>
</dbReference>
<evidence type="ECO:0000256" key="2">
    <source>
        <dbReference type="SAM" id="SignalP"/>
    </source>
</evidence>
<proteinExistence type="predicted"/>
<reference evidence="3" key="1">
    <citation type="submission" date="2022-11" db="EMBL/GenBank/DDBJ databases">
        <title>Centuries of genome instability and evolution in soft-shell clam transmissible cancer (bioRxiv).</title>
        <authorList>
            <person name="Hart S.F.M."/>
            <person name="Yonemitsu M.A."/>
            <person name="Giersch R.M."/>
            <person name="Beal B.F."/>
            <person name="Arriagada G."/>
            <person name="Davis B.W."/>
            <person name="Ostrander E.A."/>
            <person name="Goff S.P."/>
            <person name="Metzger M.J."/>
        </authorList>
    </citation>
    <scope>NUCLEOTIDE SEQUENCE</scope>
    <source>
        <strain evidence="3">MELC-2E11</strain>
        <tissue evidence="3">Siphon/mantle</tissue>
    </source>
</reference>
<evidence type="ECO:0000313" key="3">
    <source>
        <dbReference type="EMBL" id="WAQ96134.1"/>
    </source>
</evidence>
<evidence type="ECO:0008006" key="5">
    <source>
        <dbReference type="Google" id="ProtNLM"/>
    </source>
</evidence>
<feature type="signal peptide" evidence="2">
    <location>
        <begin position="1"/>
        <end position="18"/>
    </location>
</feature>
<keyword evidence="4" id="KW-1185">Reference proteome</keyword>
<keyword evidence="2" id="KW-0732">Signal</keyword>
<organism evidence="3 4">
    <name type="scientific">Mya arenaria</name>
    <name type="common">Soft-shell clam</name>
    <dbReference type="NCBI Taxonomy" id="6604"/>
    <lineage>
        <taxon>Eukaryota</taxon>
        <taxon>Metazoa</taxon>
        <taxon>Spiralia</taxon>
        <taxon>Lophotrochozoa</taxon>
        <taxon>Mollusca</taxon>
        <taxon>Bivalvia</taxon>
        <taxon>Autobranchia</taxon>
        <taxon>Heteroconchia</taxon>
        <taxon>Euheterodonta</taxon>
        <taxon>Imparidentia</taxon>
        <taxon>Neoheterodontei</taxon>
        <taxon>Myida</taxon>
        <taxon>Myoidea</taxon>
        <taxon>Myidae</taxon>
        <taxon>Mya</taxon>
    </lineage>
</organism>
<gene>
    <name evidence="3" type="ORF">MAR_028824</name>
</gene>